<evidence type="ECO:0000313" key="2">
    <source>
        <dbReference type="Proteomes" id="UP000070483"/>
    </source>
</evidence>
<dbReference type="SFLD" id="SFLDG01140">
    <property type="entry name" value="C2.B:_Phosphomannomutase_and_P"/>
    <property type="match status" value="1"/>
</dbReference>
<gene>
    <name evidence="1" type="ORF">HMPREF3180_01885</name>
</gene>
<dbReference type="SFLD" id="SFLDS00003">
    <property type="entry name" value="Haloacid_Dehalogenase"/>
    <property type="match status" value="1"/>
</dbReference>
<dbReference type="InterPro" id="IPR023214">
    <property type="entry name" value="HAD_sf"/>
</dbReference>
<dbReference type="Pfam" id="PF08282">
    <property type="entry name" value="Hydrolase_3"/>
    <property type="match status" value="1"/>
</dbReference>
<dbReference type="PANTHER" id="PTHR10000">
    <property type="entry name" value="PHOSPHOSERINE PHOSPHATASE"/>
    <property type="match status" value="1"/>
</dbReference>
<keyword evidence="1" id="KW-0378">Hydrolase</keyword>
<evidence type="ECO:0000313" key="1">
    <source>
        <dbReference type="EMBL" id="KXB61016.1"/>
    </source>
</evidence>
<dbReference type="SUPFAM" id="SSF56784">
    <property type="entry name" value="HAD-like"/>
    <property type="match status" value="1"/>
</dbReference>
<accession>A0A133ZZZ8</accession>
<dbReference type="CDD" id="cd07516">
    <property type="entry name" value="HAD_Pase"/>
    <property type="match status" value="1"/>
</dbReference>
<comment type="caution">
    <text evidence="1">The sequence shown here is derived from an EMBL/GenBank/DDBJ whole genome shotgun (WGS) entry which is preliminary data.</text>
</comment>
<dbReference type="Gene3D" id="3.40.50.1000">
    <property type="entry name" value="HAD superfamily/HAD-like"/>
    <property type="match status" value="1"/>
</dbReference>
<dbReference type="InterPro" id="IPR000150">
    <property type="entry name" value="Cof"/>
</dbReference>
<dbReference type="Proteomes" id="UP000070483">
    <property type="component" value="Unassembled WGS sequence"/>
</dbReference>
<dbReference type="GO" id="GO:0005829">
    <property type="term" value="C:cytosol"/>
    <property type="evidence" value="ECO:0007669"/>
    <property type="project" value="TreeGrafter"/>
</dbReference>
<proteinExistence type="predicted"/>
<dbReference type="STRING" id="157687.HMPREF3180_01885"/>
<name>A0A133ZZZ8_9FUSO</name>
<dbReference type="NCBIfam" id="TIGR00099">
    <property type="entry name" value="Cof-subfamily"/>
    <property type="match status" value="1"/>
</dbReference>
<protein>
    <submittedName>
        <fullName evidence="1">Cof-like hydrolase</fullName>
    </submittedName>
</protein>
<dbReference type="PANTHER" id="PTHR10000:SF8">
    <property type="entry name" value="HAD SUPERFAMILY HYDROLASE-LIKE, TYPE 3"/>
    <property type="match status" value="1"/>
</dbReference>
<dbReference type="NCBIfam" id="TIGR01484">
    <property type="entry name" value="HAD-SF-IIB"/>
    <property type="match status" value="1"/>
</dbReference>
<keyword evidence="2" id="KW-1185">Reference proteome</keyword>
<sequence length="263" mass="30378">MNNIKAIFMDLDGTVLTSEHKVSENLIKKLRELEEKGVKIFIATGRTFISSKPFVEMLGIKNPVINYNGGRVTNPLNNEVIFEKPVEAQDVKELIKVSREKGIHLNLYMDDKLYIENETDEGKKYSESVEIPYYVKNFDEFIGKTSTKALFIAENSILLELKKELEEKLPHINFVFSKPYYLECLNREVNKGLAIKELLKKYDISAEETMAFGDQWNDLEMLKFVKYGYLMGNATEELKQEFSKDKITLSNDEDGIYEVIKAL</sequence>
<dbReference type="PATRIC" id="fig|157687.3.peg.1882"/>
<dbReference type="EMBL" id="LSDD01000146">
    <property type="protein sequence ID" value="KXB61016.1"/>
    <property type="molecule type" value="Genomic_DNA"/>
</dbReference>
<dbReference type="RefSeq" id="WP_060918442.1">
    <property type="nucleotide sequence ID" value="NZ_KQ960108.1"/>
</dbReference>
<dbReference type="GO" id="GO:0016791">
    <property type="term" value="F:phosphatase activity"/>
    <property type="evidence" value="ECO:0007669"/>
    <property type="project" value="UniProtKB-ARBA"/>
</dbReference>
<dbReference type="AlphaFoldDB" id="A0A133ZZZ8"/>
<organism evidence="1 2">
    <name type="scientific">Leptotrichia wadei</name>
    <dbReference type="NCBI Taxonomy" id="157687"/>
    <lineage>
        <taxon>Bacteria</taxon>
        <taxon>Fusobacteriati</taxon>
        <taxon>Fusobacteriota</taxon>
        <taxon>Fusobacteriia</taxon>
        <taxon>Fusobacteriales</taxon>
        <taxon>Leptotrichiaceae</taxon>
        <taxon>Leptotrichia</taxon>
    </lineage>
</organism>
<dbReference type="PROSITE" id="PS01228">
    <property type="entry name" value="COF_1"/>
    <property type="match status" value="1"/>
</dbReference>
<dbReference type="Gene3D" id="3.30.1240.10">
    <property type="match status" value="1"/>
</dbReference>
<reference evidence="2" key="1">
    <citation type="submission" date="2016-01" db="EMBL/GenBank/DDBJ databases">
        <authorList>
            <person name="Mitreva M."/>
            <person name="Pepin K.H."/>
            <person name="Mihindukulasuriya K.A."/>
            <person name="Fulton R."/>
            <person name="Fronick C."/>
            <person name="O'Laughlin M."/>
            <person name="Miner T."/>
            <person name="Herter B."/>
            <person name="Rosa B.A."/>
            <person name="Cordes M."/>
            <person name="Tomlinson C."/>
            <person name="Wollam A."/>
            <person name="Palsikar V.B."/>
            <person name="Mardis E.R."/>
            <person name="Wilson R.K."/>
        </authorList>
    </citation>
    <scope>NUCLEOTIDE SEQUENCE [LARGE SCALE GENOMIC DNA]</scope>
    <source>
        <strain evidence="2">KA00185</strain>
    </source>
</reference>
<dbReference type="OrthoDB" id="9781413at2"/>
<dbReference type="PROSITE" id="PS01229">
    <property type="entry name" value="COF_2"/>
    <property type="match status" value="1"/>
</dbReference>
<dbReference type="GO" id="GO:0000287">
    <property type="term" value="F:magnesium ion binding"/>
    <property type="evidence" value="ECO:0007669"/>
    <property type="project" value="TreeGrafter"/>
</dbReference>
<dbReference type="InterPro" id="IPR036412">
    <property type="entry name" value="HAD-like_sf"/>
</dbReference>
<dbReference type="InterPro" id="IPR006379">
    <property type="entry name" value="HAD-SF_hydro_IIB"/>
</dbReference>
<dbReference type="SFLD" id="SFLDG01144">
    <property type="entry name" value="C2.B.4:_PGP_Like"/>
    <property type="match status" value="1"/>
</dbReference>